<keyword evidence="5" id="KW-1185">Reference proteome</keyword>
<dbReference type="RefSeq" id="XP_040634646.1">
    <property type="nucleotide sequence ID" value="XM_040786711.1"/>
</dbReference>
<keyword evidence="3" id="KW-0808">Transferase</keyword>
<dbReference type="GO" id="GO:0009820">
    <property type="term" value="P:alkaloid metabolic process"/>
    <property type="evidence" value="ECO:0007669"/>
    <property type="project" value="InterPro"/>
</dbReference>
<dbReference type="GeneID" id="63701835"/>
<organism evidence="4 5">
    <name type="scientific">Aspergillus ruber (strain CBS 135680)</name>
    <dbReference type="NCBI Taxonomy" id="1388766"/>
    <lineage>
        <taxon>Eukaryota</taxon>
        <taxon>Fungi</taxon>
        <taxon>Dikarya</taxon>
        <taxon>Ascomycota</taxon>
        <taxon>Pezizomycotina</taxon>
        <taxon>Eurotiomycetes</taxon>
        <taxon>Eurotiomycetidae</taxon>
        <taxon>Eurotiales</taxon>
        <taxon>Aspergillaceae</taxon>
        <taxon>Aspergillus</taxon>
        <taxon>Aspergillus subgen. Aspergillus</taxon>
    </lineage>
</organism>
<evidence type="ECO:0000313" key="5">
    <source>
        <dbReference type="Proteomes" id="UP000019804"/>
    </source>
</evidence>
<gene>
    <name evidence="4" type="ORF">EURHEDRAFT_518724</name>
</gene>
<protein>
    <submittedName>
        <fullName evidence="4">Uncharacterized protein</fullName>
    </submittedName>
</protein>
<dbReference type="OrthoDB" id="5392033at2759"/>
<reference evidence="5" key="1">
    <citation type="journal article" date="2014" name="Nat. Commun.">
        <title>Genomic adaptations of the halophilic Dead Sea filamentous fungus Eurotium rubrum.</title>
        <authorList>
            <person name="Kis-Papo T."/>
            <person name="Weig A.R."/>
            <person name="Riley R."/>
            <person name="Persoh D."/>
            <person name="Salamov A."/>
            <person name="Sun H."/>
            <person name="Lipzen A."/>
            <person name="Wasser S.P."/>
            <person name="Rambold G."/>
            <person name="Grigoriev I.V."/>
            <person name="Nevo E."/>
        </authorList>
    </citation>
    <scope>NUCLEOTIDE SEQUENCE [LARGE SCALE GENOMIC DNA]</scope>
    <source>
        <strain evidence="5">CBS 135680</strain>
    </source>
</reference>
<dbReference type="EMBL" id="KK088450">
    <property type="protein sequence ID" value="EYE90956.1"/>
    <property type="molecule type" value="Genomic_DNA"/>
</dbReference>
<evidence type="ECO:0000256" key="2">
    <source>
        <dbReference type="ARBA" id="ARBA00010209"/>
    </source>
</evidence>
<evidence type="ECO:0000256" key="1">
    <source>
        <dbReference type="ARBA" id="ARBA00005179"/>
    </source>
</evidence>
<sequence>MNHCDFGKPQAWKHGWHYPKWSQLLVTYLENALVHTNTYTAKEIGMYIDFFMDTIGPHLGPGPLSLGSGNYQPQYPSAMTKDLTPFELSLCWKERKQQGKPIVRFINNIILFNAERTRTASLAQTLHLVDSLQKVAEDESSNLTLHLLPEIWKAVSKYLYNLEPRLHPQGGCLQCGSSSAFVGFDLKRMIASGKFYWRLPSCLDVPGALELMDSIFTACGPKNFNAWEEHLNLNGSVACPNDFRSTCRDLWTSLTTNPDEWAKSRPEAGPEFCLILHELTASSFSPSPTANGASGLRQSLSSKLYVLCQEIPRPDSFIVAQLLRHCNLAADSSILKVLANAAKPTNFISEISLAPRKDGTELSIYLSPSFFARKNWVAAADGYMAKPCILCSPDQN</sequence>
<dbReference type="HOGENOM" id="CLU_040311_0_0_1"/>
<dbReference type="Proteomes" id="UP000019804">
    <property type="component" value="Unassembled WGS sequence"/>
</dbReference>
<dbReference type="GO" id="GO:0016765">
    <property type="term" value="F:transferase activity, transferring alkyl or aryl (other than methyl) groups"/>
    <property type="evidence" value="ECO:0007669"/>
    <property type="project" value="InterPro"/>
</dbReference>
<dbReference type="PANTHER" id="PTHR40627">
    <property type="entry name" value="INDOLE PRENYLTRANSFERASE TDIB-RELATED"/>
    <property type="match status" value="1"/>
</dbReference>
<comment type="pathway">
    <text evidence="1">Secondary metabolite biosynthesis.</text>
</comment>
<dbReference type="PANTHER" id="PTHR40627:SF4">
    <property type="entry name" value="PRENYLTRANSFERASE ASQH1-RELATED"/>
    <property type="match status" value="1"/>
</dbReference>
<dbReference type="Pfam" id="PF11991">
    <property type="entry name" value="Trp_DMAT"/>
    <property type="match status" value="1"/>
</dbReference>
<comment type="similarity">
    <text evidence="2">Belongs to the tryptophan dimethylallyltransferase family.</text>
</comment>
<accession>A0A017S295</accession>
<dbReference type="InterPro" id="IPR017795">
    <property type="entry name" value="ABBA_NscD-like"/>
</dbReference>
<name>A0A017S295_ASPRC</name>
<proteinExistence type="inferred from homology"/>
<evidence type="ECO:0000256" key="3">
    <source>
        <dbReference type="ARBA" id="ARBA00022679"/>
    </source>
</evidence>
<evidence type="ECO:0000313" key="4">
    <source>
        <dbReference type="EMBL" id="EYE90956.1"/>
    </source>
</evidence>
<dbReference type="AlphaFoldDB" id="A0A017S295"/>